<dbReference type="SUPFAM" id="SSF53448">
    <property type="entry name" value="Nucleotide-diphospho-sugar transferases"/>
    <property type="match status" value="1"/>
</dbReference>
<dbReference type="EMBL" id="SDPO01000001">
    <property type="protein sequence ID" value="RXZ51029.1"/>
    <property type="molecule type" value="Genomic_DNA"/>
</dbReference>
<dbReference type="PANTHER" id="PTHR43685:SF5">
    <property type="entry name" value="GLYCOSYLTRANSFERASE EPSE-RELATED"/>
    <property type="match status" value="1"/>
</dbReference>
<evidence type="ECO:0000259" key="4">
    <source>
        <dbReference type="Pfam" id="PF00535"/>
    </source>
</evidence>
<name>A0A4Q2JW55_9MICO</name>
<dbReference type="InterPro" id="IPR029044">
    <property type="entry name" value="Nucleotide-diphossugar_trans"/>
</dbReference>
<keyword evidence="3 5" id="KW-0808">Transferase</keyword>
<evidence type="ECO:0000256" key="2">
    <source>
        <dbReference type="ARBA" id="ARBA00022676"/>
    </source>
</evidence>
<keyword evidence="6" id="KW-1185">Reference proteome</keyword>
<dbReference type="AlphaFoldDB" id="A0A4Q2JW55"/>
<keyword evidence="2" id="KW-0328">Glycosyltransferase</keyword>
<dbReference type="GO" id="GO:0016757">
    <property type="term" value="F:glycosyltransferase activity"/>
    <property type="evidence" value="ECO:0007669"/>
    <property type="project" value="UniProtKB-KW"/>
</dbReference>
<organism evidence="5 6">
    <name type="scientific">Agromyces fucosus</name>
    <dbReference type="NCBI Taxonomy" id="41985"/>
    <lineage>
        <taxon>Bacteria</taxon>
        <taxon>Bacillati</taxon>
        <taxon>Actinomycetota</taxon>
        <taxon>Actinomycetes</taxon>
        <taxon>Micrococcales</taxon>
        <taxon>Microbacteriaceae</taxon>
        <taxon>Agromyces</taxon>
    </lineage>
</organism>
<dbReference type="Proteomes" id="UP000292935">
    <property type="component" value="Unassembled WGS sequence"/>
</dbReference>
<evidence type="ECO:0000256" key="1">
    <source>
        <dbReference type="ARBA" id="ARBA00006739"/>
    </source>
</evidence>
<protein>
    <submittedName>
        <fullName evidence="5">Glycosyltransferase</fullName>
    </submittedName>
</protein>
<reference evidence="5 6" key="1">
    <citation type="submission" date="2019-01" db="EMBL/GenBank/DDBJ databases">
        <authorList>
            <person name="Li J."/>
        </authorList>
    </citation>
    <scope>NUCLEOTIDE SEQUENCE [LARGE SCALE GENOMIC DNA]</scope>
    <source>
        <strain evidence="5 6">CCUG 35506</strain>
    </source>
</reference>
<dbReference type="OrthoDB" id="7665907at2"/>
<evidence type="ECO:0000256" key="3">
    <source>
        <dbReference type="ARBA" id="ARBA00022679"/>
    </source>
</evidence>
<dbReference type="Gene3D" id="3.90.550.10">
    <property type="entry name" value="Spore Coat Polysaccharide Biosynthesis Protein SpsA, Chain A"/>
    <property type="match status" value="1"/>
</dbReference>
<dbReference type="InterPro" id="IPR001173">
    <property type="entry name" value="Glyco_trans_2-like"/>
</dbReference>
<gene>
    <name evidence="5" type="ORF">ESP57_04385</name>
</gene>
<comment type="caution">
    <text evidence="5">The sequence shown here is derived from an EMBL/GenBank/DDBJ whole genome shotgun (WGS) entry which is preliminary data.</text>
</comment>
<dbReference type="PANTHER" id="PTHR43685">
    <property type="entry name" value="GLYCOSYLTRANSFERASE"/>
    <property type="match status" value="1"/>
</dbReference>
<accession>A0A4Q2JW55</accession>
<evidence type="ECO:0000313" key="6">
    <source>
        <dbReference type="Proteomes" id="UP000292935"/>
    </source>
</evidence>
<dbReference type="Pfam" id="PF00535">
    <property type="entry name" value="Glycos_transf_2"/>
    <property type="match status" value="1"/>
</dbReference>
<evidence type="ECO:0000313" key="5">
    <source>
        <dbReference type="EMBL" id="RXZ51029.1"/>
    </source>
</evidence>
<feature type="domain" description="Glycosyltransferase 2-like" evidence="4">
    <location>
        <begin position="8"/>
        <end position="143"/>
    </location>
</feature>
<dbReference type="InterPro" id="IPR050834">
    <property type="entry name" value="Glycosyltransf_2"/>
</dbReference>
<comment type="similarity">
    <text evidence="1">Belongs to the glycosyltransferase 2 family.</text>
</comment>
<sequence length="285" mass="31144">MMADQFTLLIPVYRGDDAAHFTKAFSSSVTAQTRRPDEVVLVQDGPVPEDLAAAIELAISTSPVPVVHHRIPVNAGLALALTEGLAACSHDIVARMDADDISLPDRFAKQVPLVESGLDLVGTGMLEFLDEVGSIVGQRVPRTDAADIASYARFHDPFSHPTVVYRRSAVDRAGGYLPLGLMEDYWLFARMIDSGARVGNLADPLVMYRVGAGAYARRGGRAQWRSEVALQRALRGIGFTSRWQYVRNVVVRGGYRFVPEPVRKAAYRRLIARGGALPERTLDEG</sequence>
<proteinExistence type="inferred from homology"/>